<keyword evidence="5" id="KW-0788">Thiol protease</keyword>
<feature type="region of interest" description="Disordered" evidence="6">
    <location>
        <begin position="136"/>
        <end position="157"/>
    </location>
</feature>
<feature type="domain" description="Ubiquitin-like protease family profile" evidence="7">
    <location>
        <begin position="294"/>
        <end position="466"/>
    </location>
</feature>
<evidence type="ECO:0000256" key="4">
    <source>
        <dbReference type="ARBA" id="ARBA00022801"/>
    </source>
</evidence>
<dbReference type="EMBL" id="MNCJ02000318">
    <property type="protein sequence ID" value="KAF5815604.1"/>
    <property type="molecule type" value="Genomic_DNA"/>
</dbReference>
<dbReference type="FunFam" id="3.40.395.10:FF:000005">
    <property type="entry name" value="Ubiquitin-like-specific protease ESD4"/>
    <property type="match status" value="1"/>
</dbReference>
<organism evidence="9 10">
    <name type="scientific">Helianthus annuus</name>
    <name type="common">Common sunflower</name>
    <dbReference type="NCBI Taxonomy" id="4232"/>
    <lineage>
        <taxon>Eukaryota</taxon>
        <taxon>Viridiplantae</taxon>
        <taxon>Streptophyta</taxon>
        <taxon>Embryophyta</taxon>
        <taxon>Tracheophyta</taxon>
        <taxon>Spermatophyta</taxon>
        <taxon>Magnoliopsida</taxon>
        <taxon>eudicotyledons</taxon>
        <taxon>Gunneridae</taxon>
        <taxon>Pentapetalae</taxon>
        <taxon>asterids</taxon>
        <taxon>campanulids</taxon>
        <taxon>Asterales</taxon>
        <taxon>Asteraceae</taxon>
        <taxon>Asteroideae</taxon>
        <taxon>Heliantheae alliance</taxon>
        <taxon>Heliantheae</taxon>
        <taxon>Helianthus</taxon>
    </lineage>
</organism>
<dbReference type="SUPFAM" id="SSF54001">
    <property type="entry name" value="Cysteine proteinases"/>
    <property type="match status" value="1"/>
</dbReference>
<keyword evidence="2 9" id="KW-0645">Protease</keyword>
<name>A0A251V9Z4_HELAN</name>
<dbReference type="EC" id="3.4.22.68" evidence="8"/>
<evidence type="ECO:0000256" key="1">
    <source>
        <dbReference type="ARBA" id="ARBA00005234"/>
    </source>
</evidence>
<evidence type="ECO:0000313" key="8">
    <source>
        <dbReference type="EMBL" id="KAF5815604.1"/>
    </source>
</evidence>
<reference evidence="8" key="3">
    <citation type="submission" date="2020-06" db="EMBL/GenBank/DDBJ databases">
        <title>Helianthus annuus Genome sequencing and assembly Release 2.</title>
        <authorList>
            <person name="Gouzy J."/>
            <person name="Langlade N."/>
            <person name="Munos S."/>
        </authorList>
    </citation>
    <scope>NUCLEOTIDE SEQUENCE</scope>
    <source>
        <tissue evidence="8">Leaves</tissue>
    </source>
</reference>
<dbReference type="InterPro" id="IPR038765">
    <property type="entry name" value="Papain-like_cys_pep_sf"/>
</dbReference>
<keyword evidence="4 8" id="KW-0378">Hydrolase</keyword>
<dbReference type="PANTHER" id="PTHR12606:SF158">
    <property type="entry name" value="ULP1 PROTEASE FAMILY, C-TERMINAL CATALYTIC DOMAIN-CONTAINING PROTEIN-RELATED"/>
    <property type="match status" value="1"/>
</dbReference>
<dbReference type="GO" id="GO:0006508">
    <property type="term" value="P:proteolysis"/>
    <property type="evidence" value="ECO:0007669"/>
    <property type="project" value="UniProtKB-KW"/>
</dbReference>
<dbReference type="Proteomes" id="UP000215914">
    <property type="component" value="Chromosome 3"/>
</dbReference>
<sequence length="496" mass="57146">MGALASNRNKRDASSQSPDYNLHIAKKLKCSSQIDSKKVSRSSVSRLSLYPQKITPITREVHAPCRFISGFLKRLFTYSSGIVRQKSVVSGDHMGNALYAKYSKYSKYNFAKESANGRCKDVVFKEDNDVVEVINVDEDESVEDDDEEEDDSGSSSVDVVEMVEDERECSNVSVETEQIVARYRELDRKGASTSSLNHRGSDDMDVDVGLPLHKRLMNECGEKRNLSLRRLKFDIKVLETKRALLQQSRPAKKKEDVENDPFKPLTEEEGDLVANALSYSNRNKVLVTHENSNITITGEVLQCLRPYAWLNDEVINVYLELLKERENREPKKFLKCHFFNTFFYKKLVSGRSGYDYNSVRRWTTQKKLGYGLLECDKIFVPIHKEIHWCLAVINKKEEKFQYLDSLGGADTKVLRTLAQYITDEVKDKTGKNIDVTSWEQEFVTDLPNQENGYDCGMFMIKYADFYSRDIGLCFNQEHMPYFRVRTAKEILKLRAN</sequence>
<dbReference type="GO" id="GO:0016926">
    <property type="term" value="P:protein desumoylation"/>
    <property type="evidence" value="ECO:0000318"/>
    <property type="project" value="GO_Central"/>
</dbReference>
<dbReference type="Gramene" id="mRNA:HanXRQr2_Chr03g0124891">
    <property type="protein sequence ID" value="mRNA:HanXRQr2_Chr03g0124891"/>
    <property type="gene ID" value="HanXRQr2_Chr03g0124891"/>
</dbReference>
<dbReference type="Gene3D" id="3.40.395.10">
    <property type="entry name" value="Adenoviral Proteinase, Chain A"/>
    <property type="match status" value="1"/>
</dbReference>
<dbReference type="FunCoup" id="A0A251V9Z4">
    <property type="interactions" value="969"/>
</dbReference>
<evidence type="ECO:0000313" key="10">
    <source>
        <dbReference type="Proteomes" id="UP000215914"/>
    </source>
</evidence>
<feature type="compositionally biased region" description="Acidic residues" evidence="6">
    <location>
        <begin position="136"/>
        <end position="152"/>
    </location>
</feature>
<proteinExistence type="inferred from homology"/>
<evidence type="ECO:0000256" key="2">
    <source>
        <dbReference type="ARBA" id="ARBA00022670"/>
    </source>
</evidence>
<dbReference type="Pfam" id="PF02902">
    <property type="entry name" value="Peptidase_C48"/>
    <property type="match status" value="1"/>
</dbReference>
<dbReference type="InParanoid" id="A0A251V9Z4"/>
<reference evidence="9" key="2">
    <citation type="submission" date="2017-02" db="EMBL/GenBank/DDBJ databases">
        <title>Sunflower complete genome.</title>
        <authorList>
            <person name="Langlade N."/>
            <person name="Munos S."/>
        </authorList>
    </citation>
    <scope>NUCLEOTIDE SEQUENCE [LARGE SCALE GENOMIC DNA]</scope>
    <source>
        <tissue evidence="9">Leaves</tissue>
    </source>
</reference>
<dbReference type="OrthoDB" id="1939479at2759"/>
<dbReference type="GO" id="GO:0016929">
    <property type="term" value="F:deSUMOylase activity"/>
    <property type="evidence" value="ECO:0000318"/>
    <property type="project" value="GO_Central"/>
</dbReference>
<keyword evidence="10" id="KW-1185">Reference proteome</keyword>
<evidence type="ECO:0000256" key="6">
    <source>
        <dbReference type="SAM" id="MobiDB-lite"/>
    </source>
</evidence>
<keyword evidence="3" id="KW-0833">Ubl conjugation pathway</keyword>
<dbReference type="GO" id="GO:0005634">
    <property type="term" value="C:nucleus"/>
    <property type="evidence" value="ECO:0000318"/>
    <property type="project" value="GO_Central"/>
</dbReference>
<comment type="similarity">
    <text evidence="1">Belongs to the peptidase C48 family.</text>
</comment>
<dbReference type="EMBL" id="CM007892">
    <property type="protein sequence ID" value="OTG31976.1"/>
    <property type="molecule type" value="Genomic_DNA"/>
</dbReference>
<dbReference type="AlphaFoldDB" id="A0A251V9Z4"/>
<dbReference type="STRING" id="4232.A0A251V9Z4"/>
<evidence type="ECO:0000259" key="7">
    <source>
        <dbReference type="PROSITE" id="PS50600"/>
    </source>
</evidence>
<accession>A0A251V9Z4</accession>
<evidence type="ECO:0000256" key="3">
    <source>
        <dbReference type="ARBA" id="ARBA00022786"/>
    </source>
</evidence>
<gene>
    <name evidence="9" type="ORF">HannXRQ_Chr03g0081551</name>
    <name evidence="8" type="ORF">HanXRQr2_Chr03g0124891</name>
</gene>
<protein>
    <submittedName>
        <fullName evidence="9">Putative ulp1 protease family, C-terminal catalytic domain-containing protein</fullName>
    </submittedName>
    <submittedName>
        <fullName evidence="8">Ulp1 peptidase</fullName>
        <ecNumber evidence="8">3.4.22.68</ecNumber>
    </submittedName>
</protein>
<evidence type="ECO:0000256" key="5">
    <source>
        <dbReference type="ARBA" id="ARBA00022807"/>
    </source>
</evidence>
<evidence type="ECO:0000313" key="9">
    <source>
        <dbReference type="EMBL" id="OTG31976.1"/>
    </source>
</evidence>
<dbReference type="InterPro" id="IPR003653">
    <property type="entry name" value="Peptidase_C48_C"/>
</dbReference>
<dbReference type="OMA" id="ANRWTIL"/>
<reference evidence="8 10" key="1">
    <citation type="journal article" date="2017" name="Nature">
        <title>The sunflower genome provides insights into oil metabolism, flowering and Asterid evolution.</title>
        <authorList>
            <person name="Badouin H."/>
            <person name="Gouzy J."/>
            <person name="Grassa C.J."/>
            <person name="Murat F."/>
            <person name="Staton S.E."/>
            <person name="Cottret L."/>
            <person name="Lelandais-Briere C."/>
            <person name="Owens G.L."/>
            <person name="Carrere S."/>
            <person name="Mayjonade B."/>
            <person name="Legrand L."/>
            <person name="Gill N."/>
            <person name="Kane N.C."/>
            <person name="Bowers J.E."/>
            <person name="Hubner S."/>
            <person name="Bellec A."/>
            <person name="Berard A."/>
            <person name="Berges H."/>
            <person name="Blanchet N."/>
            <person name="Boniface M.C."/>
            <person name="Brunel D."/>
            <person name="Catrice O."/>
            <person name="Chaidir N."/>
            <person name="Claudel C."/>
            <person name="Donnadieu C."/>
            <person name="Faraut T."/>
            <person name="Fievet G."/>
            <person name="Helmstetter N."/>
            <person name="King M."/>
            <person name="Knapp S.J."/>
            <person name="Lai Z."/>
            <person name="Le Paslier M.C."/>
            <person name="Lippi Y."/>
            <person name="Lorenzon L."/>
            <person name="Mandel J.R."/>
            <person name="Marage G."/>
            <person name="Marchand G."/>
            <person name="Marquand E."/>
            <person name="Bret-Mestries E."/>
            <person name="Morien E."/>
            <person name="Nambeesan S."/>
            <person name="Nguyen T."/>
            <person name="Pegot-Espagnet P."/>
            <person name="Pouilly N."/>
            <person name="Raftis F."/>
            <person name="Sallet E."/>
            <person name="Schiex T."/>
            <person name="Thomas J."/>
            <person name="Vandecasteele C."/>
            <person name="Vares D."/>
            <person name="Vear F."/>
            <person name="Vautrin S."/>
            <person name="Crespi M."/>
            <person name="Mangin B."/>
            <person name="Burke J.M."/>
            <person name="Salse J."/>
            <person name="Munos S."/>
            <person name="Vincourt P."/>
            <person name="Rieseberg L.H."/>
            <person name="Langlade N.B."/>
        </authorList>
    </citation>
    <scope>NUCLEOTIDE SEQUENCE [LARGE SCALE GENOMIC DNA]</scope>
    <source>
        <strain evidence="10">cv. SF193</strain>
        <tissue evidence="8">Leaves</tissue>
    </source>
</reference>
<dbReference type="PROSITE" id="PS50600">
    <property type="entry name" value="ULP_PROTEASE"/>
    <property type="match status" value="1"/>
</dbReference>
<dbReference type="PANTHER" id="PTHR12606">
    <property type="entry name" value="SENTRIN/SUMO-SPECIFIC PROTEASE"/>
    <property type="match status" value="1"/>
</dbReference>